<dbReference type="InterPro" id="IPR011013">
    <property type="entry name" value="Gal_mutarotase_sf_dom"/>
</dbReference>
<dbReference type="GO" id="GO:0005975">
    <property type="term" value="P:carbohydrate metabolic process"/>
    <property type="evidence" value="ECO:0007669"/>
    <property type="project" value="InterPro"/>
</dbReference>
<evidence type="ECO:0000313" key="3">
    <source>
        <dbReference type="Proteomes" id="UP000553632"/>
    </source>
</evidence>
<feature type="region of interest" description="Disordered" evidence="1">
    <location>
        <begin position="1"/>
        <end position="31"/>
    </location>
</feature>
<dbReference type="Gene3D" id="2.70.98.30">
    <property type="entry name" value="Golgi alpha-mannosidase II, domain 4"/>
    <property type="match status" value="1"/>
</dbReference>
<dbReference type="PANTHER" id="PTHR11607">
    <property type="entry name" value="ALPHA-MANNOSIDASE"/>
    <property type="match status" value="1"/>
</dbReference>
<evidence type="ECO:0000256" key="1">
    <source>
        <dbReference type="SAM" id="MobiDB-lite"/>
    </source>
</evidence>
<comment type="caution">
    <text evidence="2">The sequence shown here is derived from an EMBL/GenBank/DDBJ whole genome shotgun (WGS) entry which is preliminary data.</text>
</comment>
<dbReference type="InterPro" id="IPR013780">
    <property type="entry name" value="Glyco_hydro_b"/>
</dbReference>
<feature type="compositionally biased region" description="Polar residues" evidence="1">
    <location>
        <begin position="1"/>
        <end position="13"/>
    </location>
</feature>
<organism evidence="2 3">
    <name type="scientific">Perkinsus olseni</name>
    <name type="common">Perkinsus atlanticus</name>
    <dbReference type="NCBI Taxonomy" id="32597"/>
    <lineage>
        <taxon>Eukaryota</taxon>
        <taxon>Sar</taxon>
        <taxon>Alveolata</taxon>
        <taxon>Perkinsozoa</taxon>
        <taxon>Perkinsea</taxon>
        <taxon>Perkinsida</taxon>
        <taxon>Perkinsidae</taxon>
        <taxon>Perkinsus</taxon>
    </lineage>
</organism>
<accession>A0A7J6Q2Z3</accession>
<reference evidence="2 3" key="1">
    <citation type="submission" date="2020-04" db="EMBL/GenBank/DDBJ databases">
        <title>Perkinsus olseni comparative genomics.</title>
        <authorList>
            <person name="Bogema D.R."/>
        </authorList>
    </citation>
    <scope>NUCLEOTIDE SEQUENCE [LARGE SCALE GENOMIC DNA]</scope>
    <source>
        <strain evidence="2 3">ATCC PRA-207</strain>
    </source>
</reference>
<gene>
    <name evidence="2" type="ORF">FOZ63_010753</name>
</gene>
<dbReference type="GO" id="GO:0030246">
    <property type="term" value="F:carbohydrate binding"/>
    <property type="evidence" value="ECO:0007669"/>
    <property type="project" value="InterPro"/>
</dbReference>
<dbReference type="GO" id="GO:0005764">
    <property type="term" value="C:lysosome"/>
    <property type="evidence" value="ECO:0007669"/>
    <property type="project" value="TreeGrafter"/>
</dbReference>
<feature type="non-terminal residue" evidence="2">
    <location>
        <position position="229"/>
    </location>
</feature>
<dbReference type="Gene3D" id="2.60.40.1180">
    <property type="entry name" value="Golgi alpha-mannosidase II"/>
    <property type="match status" value="1"/>
</dbReference>
<evidence type="ECO:0000313" key="2">
    <source>
        <dbReference type="EMBL" id="KAF4702321.1"/>
    </source>
</evidence>
<proteinExistence type="predicted"/>
<feature type="region of interest" description="Disordered" evidence="1">
    <location>
        <begin position="104"/>
        <end position="130"/>
    </location>
</feature>
<dbReference type="Proteomes" id="UP000553632">
    <property type="component" value="Unassembled WGS sequence"/>
</dbReference>
<dbReference type="AlphaFoldDB" id="A0A7J6Q2Z3"/>
<dbReference type="PANTHER" id="PTHR11607:SF3">
    <property type="entry name" value="LYSOSOMAL ALPHA-MANNOSIDASE"/>
    <property type="match status" value="1"/>
</dbReference>
<dbReference type="InterPro" id="IPR050843">
    <property type="entry name" value="Glycosyl_Hydrlase_38"/>
</dbReference>
<sequence>VYNALSHPSTSLVSVPIPSPEAEAESPEADGSFVPQLLRRSLLETSSGRCRRGKFGVERAASKQAVESWVVEHENHGGAPAATLQFTAEDVPPLGASIYRITSEASSAPCEHPREPESGGGGRPSTSWGSIGNEHYRLSYKGADKEGQYTFTLENLKADIQVMFNLSLGYYESSTGWGPLVYGRYGQASGAYIFRPNCPEQPDVRSIKACRPKLVDIPIKMSLIVEDIG</sequence>
<dbReference type="EMBL" id="JABANO010036138">
    <property type="protein sequence ID" value="KAF4702321.1"/>
    <property type="molecule type" value="Genomic_DNA"/>
</dbReference>
<protein>
    <submittedName>
        <fullName evidence="2">Uncharacterized protein</fullName>
    </submittedName>
</protein>
<name>A0A7J6Q2Z3_PEROL</name>
<keyword evidence="3" id="KW-1185">Reference proteome</keyword>
<dbReference type="GO" id="GO:0004559">
    <property type="term" value="F:alpha-mannosidase activity"/>
    <property type="evidence" value="ECO:0007669"/>
    <property type="project" value="TreeGrafter"/>
</dbReference>
<dbReference type="SUPFAM" id="SSF74650">
    <property type="entry name" value="Galactose mutarotase-like"/>
    <property type="match status" value="1"/>
</dbReference>